<dbReference type="SUPFAM" id="SSF55874">
    <property type="entry name" value="ATPase domain of HSP90 chaperone/DNA topoisomerase II/histidine kinase"/>
    <property type="match status" value="1"/>
</dbReference>
<evidence type="ECO:0000256" key="5">
    <source>
        <dbReference type="ARBA" id="ARBA00022679"/>
    </source>
</evidence>
<comment type="catalytic activity">
    <reaction evidence="1">
        <text>ATP + protein L-histidine = ADP + protein N-phospho-L-histidine.</text>
        <dbReference type="EC" id="2.7.13.3"/>
    </reaction>
</comment>
<organism evidence="11 12">
    <name type="scientific">Tectimicrobiota bacterium</name>
    <dbReference type="NCBI Taxonomy" id="2528274"/>
    <lineage>
        <taxon>Bacteria</taxon>
        <taxon>Pseudomonadati</taxon>
        <taxon>Nitrospinota/Tectimicrobiota group</taxon>
        <taxon>Candidatus Tectimicrobiota</taxon>
    </lineage>
</organism>
<dbReference type="CDD" id="cd00082">
    <property type="entry name" value="HisKA"/>
    <property type="match status" value="1"/>
</dbReference>
<dbReference type="GO" id="GO:0016020">
    <property type="term" value="C:membrane"/>
    <property type="evidence" value="ECO:0007669"/>
    <property type="project" value="UniProtKB-SubCell"/>
</dbReference>
<evidence type="ECO:0000256" key="4">
    <source>
        <dbReference type="ARBA" id="ARBA00022553"/>
    </source>
</evidence>
<dbReference type="SMART" id="SM00387">
    <property type="entry name" value="HATPase_c"/>
    <property type="match status" value="1"/>
</dbReference>
<dbReference type="SMART" id="SM00304">
    <property type="entry name" value="HAMP"/>
    <property type="match status" value="1"/>
</dbReference>
<evidence type="ECO:0000256" key="1">
    <source>
        <dbReference type="ARBA" id="ARBA00000085"/>
    </source>
</evidence>
<evidence type="ECO:0000256" key="2">
    <source>
        <dbReference type="ARBA" id="ARBA00004370"/>
    </source>
</evidence>
<evidence type="ECO:0000259" key="10">
    <source>
        <dbReference type="PROSITE" id="PS50885"/>
    </source>
</evidence>
<dbReference type="SMART" id="SM00388">
    <property type="entry name" value="HisKA"/>
    <property type="match status" value="1"/>
</dbReference>
<comment type="caution">
    <text evidence="11">The sequence shown here is derived from an EMBL/GenBank/DDBJ whole genome shotgun (WGS) entry which is preliminary data.</text>
</comment>
<dbReference type="CDD" id="cd06225">
    <property type="entry name" value="HAMP"/>
    <property type="match status" value="1"/>
</dbReference>
<keyword evidence="6" id="KW-0418">Kinase</keyword>
<name>A0A932GRN7_UNCTE</name>
<dbReference type="Gene3D" id="3.30.450.290">
    <property type="match status" value="1"/>
</dbReference>
<dbReference type="Pfam" id="PF02518">
    <property type="entry name" value="HATPase_c"/>
    <property type="match status" value="1"/>
</dbReference>
<accession>A0A932GRN7</accession>
<dbReference type="PANTHER" id="PTHR43065">
    <property type="entry name" value="SENSOR HISTIDINE KINASE"/>
    <property type="match status" value="1"/>
</dbReference>
<dbReference type="PROSITE" id="PS50885">
    <property type="entry name" value="HAMP"/>
    <property type="match status" value="1"/>
</dbReference>
<dbReference type="Proteomes" id="UP000741360">
    <property type="component" value="Unassembled WGS sequence"/>
</dbReference>
<dbReference type="InterPro" id="IPR036890">
    <property type="entry name" value="HATPase_C_sf"/>
</dbReference>
<dbReference type="Gene3D" id="1.10.287.130">
    <property type="match status" value="1"/>
</dbReference>
<dbReference type="InterPro" id="IPR003661">
    <property type="entry name" value="HisK_dim/P_dom"/>
</dbReference>
<dbReference type="InterPro" id="IPR003594">
    <property type="entry name" value="HATPase_dom"/>
</dbReference>
<protein>
    <recommendedName>
        <fullName evidence="3">histidine kinase</fullName>
        <ecNumber evidence="3">2.7.13.3</ecNumber>
    </recommendedName>
</protein>
<dbReference type="SUPFAM" id="SSF158472">
    <property type="entry name" value="HAMP domain-like"/>
    <property type="match status" value="1"/>
</dbReference>
<comment type="subcellular location">
    <subcellularLocation>
        <location evidence="2">Membrane</location>
    </subcellularLocation>
</comment>
<keyword evidence="5" id="KW-0808">Transferase</keyword>
<reference evidence="11" key="1">
    <citation type="submission" date="2020-07" db="EMBL/GenBank/DDBJ databases">
        <title>Huge and variable diversity of episymbiotic CPR bacteria and DPANN archaea in groundwater ecosystems.</title>
        <authorList>
            <person name="He C.Y."/>
            <person name="Keren R."/>
            <person name="Whittaker M."/>
            <person name="Farag I.F."/>
            <person name="Doudna J."/>
            <person name="Cate J.H.D."/>
            <person name="Banfield J.F."/>
        </authorList>
    </citation>
    <scope>NUCLEOTIDE SEQUENCE</scope>
    <source>
        <strain evidence="11">NC_groundwater_717_Ag_S-0.2um_59_8</strain>
    </source>
</reference>
<dbReference type="Pfam" id="PF00512">
    <property type="entry name" value="HisKA"/>
    <property type="match status" value="1"/>
</dbReference>
<feature type="domain" description="Histidine kinase" evidence="9">
    <location>
        <begin position="318"/>
        <end position="532"/>
    </location>
</feature>
<keyword evidence="8" id="KW-1133">Transmembrane helix</keyword>
<evidence type="ECO:0000256" key="6">
    <source>
        <dbReference type="ARBA" id="ARBA00022777"/>
    </source>
</evidence>
<keyword evidence="4" id="KW-0597">Phosphoprotein</keyword>
<evidence type="ECO:0000256" key="3">
    <source>
        <dbReference type="ARBA" id="ARBA00012438"/>
    </source>
</evidence>
<proteinExistence type="predicted"/>
<dbReference type="AlphaFoldDB" id="A0A932GRN7"/>
<feature type="coiled-coil region" evidence="7">
    <location>
        <begin position="264"/>
        <end position="302"/>
    </location>
</feature>
<dbReference type="PROSITE" id="PS50109">
    <property type="entry name" value="HIS_KIN"/>
    <property type="match status" value="1"/>
</dbReference>
<feature type="domain" description="HAMP" evidence="10">
    <location>
        <begin position="224"/>
        <end position="276"/>
    </location>
</feature>
<dbReference type="PANTHER" id="PTHR43065:SF42">
    <property type="entry name" value="TWO-COMPONENT SENSOR PPRA"/>
    <property type="match status" value="1"/>
</dbReference>
<dbReference type="InterPro" id="IPR004358">
    <property type="entry name" value="Sig_transdc_His_kin-like_C"/>
</dbReference>
<dbReference type="Gene3D" id="3.30.565.10">
    <property type="entry name" value="Histidine kinase-like ATPase, C-terminal domain"/>
    <property type="match status" value="1"/>
</dbReference>
<evidence type="ECO:0000259" key="9">
    <source>
        <dbReference type="PROSITE" id="PS50109"/>
    </source>
</evidence>
<dbReference type="InterPro" id="IPR036097">
    <property type="entry name" value="HisK_dim/P_sf"/>
</dbReference>
<dbReference type="InterPro" id="IPR005467">
    <property type="entry name" value="His_kinase_dom"/>
</dbReference>
<dbReference type="Gene3D" id="6.10.340.10">
    <property type="match status" value="1"/>
</dbReference>
<evidence type="ECO:0000256" key="7">
    <source>
        <dbReference type="SAM" id="Coils"/>
    </source>
</evidence>
<evidence type="ECO:0000313" key="12">
    <source>
        <dbReference type="Proteomes" id="UP000741360"/>
    </source>
</evidence>
<keyword evidence="8" id="KW-0812">Transmembrane</keyword>
<keyword evidence="7" id="KW-0175">Coiled coil</keyword>
<dbReference type="GO" id="GO:0000155">
    <property type="term" value="F:phosphorelay sensor kinase activity"/>
    <property type="evidence" value="ECO:0007669"/>
    <property type="project" value="InterPro"/>
</dbReference>
<evidence type="ECO:0000256" key="8">
    <source>
        <dbReference type="SAM" id="Phobius"/>
    </source>
</evidence>
<dbReference type="EC" id="2.7.13.3" evidence="3"/>
<gene>
    <name evidence="11" type="ORF">HYY65_13960</name>
</gene>
<sequence length="548" mass="60803">MRLKPGGWYNLSTKAVIAVGIVNVLVFLVFSYVSIRTQRQHLISEVVRGASLFSDTVKSSTYRDMLEDRREDAYLVMETIGRQEGIAKVRIFNKEGKITFSTNKSEIDQLVDKQAEACYACHGPGMTKPAVSLVTQARARIYGEKNGNRHRVLGMITPIYNEKSCYTSSCHVHPASQRVLGVVDIGISLADIDREIGAIQRRTAVLAAGAILLISLLVWLLVRHFVGRPVRELVKGTQRIAEGDLDHLIPVDRSDEMGSLAEAFNRMTRSLKRAHEELQSLMEKLEEKVRERTRALGEAQAQLVQSEKLASLGKLAASIAHEINNPLSGVLTYAKLMIRQLSRGQPDEKVLRGAIKNLSLIERETQRCSTIVRNLLDFSRQRDLSFAAVDVNQVIEEALSLLGNQLVIQEIQLQKRLSPMPSIQADFAQLRQAFINIIMNACEAMEKGGGLTIESRPAGEGAVEVRVTDTGVGIPAENLSKIFDPFFTTKEKGTGLGLSVVYGIIERHGGRLEIQSQAGRGTMMIVHLPVSRSGKERDEEPQYDRLVL</sequence>
<feature type="transmembrane region" description="Helical" evidence="8">
    <location>
        <begin position="15"/>
        <end position="35"/>
    </location>
</feature>
<dbReference type="InterPro" id="IPR003660">
    <property type="entry name" value="HAMP_dom"/>
</dbReference>
<keyword evidence="8" id="KW-0472">Membrane</keyword>
<dbReference type="Pfam" id="PF00672">
    <property type="entry name" value="HAMP"/>
    <property type="match status" value="1"/>
</dbReference>
<dbReference type="PRINTS" id="PR00344">
    <property type="entry name" value="BCTRLSENSOR"/>
</dbReference>
<evidence type="ECO:0000313" key="11">
    <source>
        <dbReference type="EMBL" id="MBI3016131.1"/>
    </source>
</evidence>
<feature type="transmembrane region" description="Helical" evidence="8">
    <location>
        <begin position="204"/>
        <end position="222"/>
    </location>
</feature>
<dbReference type="EMBL" id="JACPSX010000266">
    <property type="protein sequence ID" value="MBI3016131.1"/>
    <property type="molecule type" value="Genomic_DNA"/>
</dbReference>
<dbReference type="SUPFAM" id="SSF47384">
    <property type="entry name" value="Homodimeric domain of signal transducing histidine kinase"/>
    <property type="match status" value="1"/>
</dbReference>